<organism evidence="5 6">
    <name type="scientific">Pseudoalteromonas prydzensis</name>
    <dbReference type="NCBI Taxonomy" id="182141"/>
    <lineage>
        <taxon>Bacteria</taxon>
        <taxon>Pseudomonadati</taxon>
        <taxon>Pseudomonadota</taxon>
        <taxon>Gammaproteobacteria</taxon>
        <taxon>Alteromonadales</taxon>
        <taxon>Pseudoalteromonadaceae</taxon>
        <taxon>Pseudoalteromonas</taxon>
    </lineage>
</organism>
<keyword evidence="2 3" id="KW-0175">Coiled coil</keyword>
<dbReference type="PANTHER" id="PTHR32347">
    <property type="entry name" value="EFFLUX SYSTEM COMPONENT YKNX-RELATED"/>
    <property type="match status" value="1"/>
</dbReference>
<evidence type="ECO:0000313" key="6">
    <source>
        <dbReference type="Proteomes" id="UP000707245"/>
    </source>
</evidence>
<proteinExistence type="predicted"/>
<feature type="coiled-coil region" evidence="3">
    <location>
        <begin position="174"/>
        <end position="201"/>
    </location>
</feature>
<accession>A0ABR9FMA8</accession>
<sequence length="418" mass="46688">MNINIEHTTKRNKLKITLIVTTLILLACIGYFTVQPAMPQLNASTLNVVTVQQGDIDIMTPVYGQYASRYERLISAPAVGQVSEIYLRAGADVEADTVIAKLTNPDLEQQFYEAQAKLERMHSEFAAFKFQKQNEQLTFQAELADIDSQIQSAKLDVDVNQRLSEQGIAAKIDLERATLKYQQLQKRLEFANYRFEKQKEMHKLELQQQQILLTQQQKQVDLVSNKVTALTITAGIAGTLQRLDIELGQRVNQGQAMARVGSKSQLMAKLNIPQRMAERIQLGARVDLKHPSGMLKGTVKQLASVVENGFIIAEVHLSEPLPTNLRPAQPVNALVFVERKENALYVSQQPGLKPLGAQLLYKHLANQAQLQQQEITFGELTGTELLIIAGANAGEKIITNDLSQWHTYSHLALDTAKL</sequence>
<protein>
    <submittedName>
        <fullName evidence="5">HlyD family efflux transporter periplasmic adaptor subunit</fullName>
    </submittedName>
</protein>
<evidence type="ECO:0000256" key="4">
    <source>
        <dbReference type="SAM" id="Phobius"/>
    </source>
</evidence>
<dbReference type="Gene3D" id="1.10.287.470">
    <property type="entry name" value="Helix hairpin bin"/>
    <property type="match status" value="1"/>
</dbReference>
<keyword evidence="4" id="KW-0812">Transmembrane</keyword>
<reference evidence="5 6" key="1">
    <citation type="submission" date="2020-07" db="EMBL/GenBank/DDBJ databases">
        <title>Halophilic bacteria isolated from french cheeses.</title>
        <authorList>
            <person name="Kothe C.I."/>
            <person name="Farah-Kraiem B."/>
            <person name="Renault P."/>
            <person name="Dridi B."/>
        </authorList>
    </citation>
    <scope>NUCLEOTIDE SEQUENCE [LARGE SCALE GENOMIC DNA]</scope>
    <source>
        <strain evidence="5 6">FME14</strain>
    </source>
</reference>
<dbReference type="RefSeq" id="WP_192541772.1">
    <property type="nucleotide sequence ID" value="NZ_RRZA01000030.1"/>
</dbReference>
<dbReference type="Proteomes" id="UP000707245">
    <property type="component" value="Unassembled WGS sequence"/>
</dbReference>
<dbReference type="Gene3D" id="2.40.50.100">
    <property type="match status" value="1"/>
</dbReference>
<gene>
    <name evidence="5" type="ORF">EI167_10970</name>
</gene>
<evidence type="ECO:0000256" key="2">
    <source>
        <dbReference type="ARBA" id="ARBA00023054"/>
    </source>
</evidence>
<comment type="caution">
    <text evidence="5">The sequence shown here is derived from an EMBL/GenBank/DDBJ whole genome shotgun (WGS) entry which is preliminary data.</text>
</comment>
<dbReference type="PANTHER" id="PTHR32347:SF23">
    <property type="entry name" value="BLL5650 PROTEIN"/>
    <property type="match status" value="1"/>
</dbReference>
<name>A0ABR9FMA8_9GAMM</name>
<evidence type="ECO:0000256" key="1">
    <source>
        <dbReference type="ARBA" id="ARBA00004196"/>
    </source>
</evidence>
<comment type="subcellular location">
    <subcellularLocation>
        <location evidence="1">Cell envelope</location>
    </subcellularLocation>
</comment>
<keyword evidence="6" id="KW-1185">Reference proteome</keyword>
<dbReference type="Gene3D" id="2.40.30.170">
    <property type="match status" value="1"/>
</dbReference>
<dbReference type="EMBL" id="RRZA01000030">
    <property type="protein sequence ID" value="MBE0457962.1"/>
    <property type="molecule type" value="Genomic_DNA"/>
</dbReference>
<keyword evidence="4" id="KW-0472">Membrane</keyword>
<evidence type="ECO:0000256" key="3">
    <source>
        <dbReference type="SAM" id="Coils"/>
    </source>
</evidence>
<dbReference type="InterPro" id="IPR050465">
    <property type="entry name" value="UPF0194_transport"/>
</dbReference>
<keyword evidence="4" id="KW-1133">Transmembrane helix</keyword>
<evidence type="ECO:0000313" key="5">
    <source>
        <dbReference type="EMBL" id="MBE0457962.1"/>
    </source>
</evidence>
<feature type="transmembrane region" description="Helical" evidence="4">
    <location>
        <begin position="16"/>
        <end position="34"/>
    </location>
</feature>